<keyword evidence="6 8" id="KW-0472">Membrane</keyword>
<keyword evidence="10" id="KW-1185">Reference proteome</keyword>
<evidence type="ECO:0000313" key="10">
    <source>
        <dbReference type="Proteomes" id="UP000249377"/>
    </source>
</evidence>
<comment type="caution">
    <text evidence="9">The sequence shown here is derived from an EMBL/GenBank/DDBJ whole genome shotgun (WGS) entry which is preliminary data.</text>
</comment>
<evidence type="ECO:0000256" key="2">
    <source>
        <dbReference type="ARBA" id="ARBA00022475"/>
    </source>
</evidence>
<comment type="similarity">
    <text evidence="8">Belongs to the MntP (TC 9.B.29) family.</text>
</comment>
<dbReference type="GO" id="GO:0005384">
    <property type="term" value="F:manganese ion transmembrane transporter activity"/>
    <property type="evidence" value="ECO:0007669"/>
    <property type="project" value="UniProtKB-UniRule"/>
</dbReference>
<feature type="transmembrane region" description="Helical" evidence="8">
    <location>
        <begin position="174"/>
        <end position="191"/>
    </location>
</feature>
<dbReference type="InterPro" id="IPR003810">
    <property type="entry name" value="Mntp/YtaF"/>
</dbReference>
<organism evidence="9 10">
    <name type="scientific">Hydrogeniiclostridium mannosilyticum</name>
    <dbReference type="NCBI Taxonomy" id="2764322"/>
    <lineage>
        <taxon>Bacteria</taxon>
        <taxon>Bacillati</taxon>
        <taxon>Bacillota</taxon>
        <taxon>Clostridia</taxon>
        <taxon>Eubacteriales</taxon>
        <taxon>Acutalibacteraceae</taxon>
        <taxon>Hydrogeniiclostridium</taxon>
    </lineage>
</organism>
<keyword evidence="1 8" id="KW-0813">Transport</keyword>
<dbReference type="Proteomes" id="UP000249377">
    <property type="component" value="Unassembled WGS sequence"/>
</dbReference>
<proteinExistence type="inferred from homology"/>
<evidence type="ECO:0000313" key="9">
    <source>
        <dbReference type="EMBL" id="RAQ29212.1"/>
    </source>
</evidence>
<dbReference type="InterPro" id="IPR022929">
    <property type="entry name" value="Put_MntP"/>
</dbReference>
<comment type="function">
    <text evidence="8">Probably functions as a manganese efflux pump.</text>
</comment>
<evidence type="ECO:0000256" key="1">
    <source>
        <dbReference type="ARBA" id="ARBA00022448"/>
    </source>
</evidence>
<gene>
    <name evidence="8" type="primary">mntP</name>
    <name evidence="9" type="ORF">DPQ25_06905</name>
</gene>
<keyword evidence="4 8" id="KW-1133">Transmembrane helix</keyword>
<dbReference type="PANTHER" id="PTHR35529:SF1">
    <property type="entry name" value="MANGANESE EFFLUX PUMP MNTP-RELATED"/>
    <property type="match status" value="1"/>
</dbReference>
<evidence type="ECO:0000256" key="3">
    <source>
        <dbReference type="ARBA" id="ARBA00022692"/>
    </source>
</evidence>
<feature type="transmembrane region" description="Helical" evidence="8">
    <location>
        <begin position="110"/>
        <end position="133"/>
    </location>
</feature>
<evidence type="ECO:0000256" key="6">
    <source>
        <dbReference type="ARBA" id="ARBA00023136"/>
    </source>
</evidence>
<dbReference type="EMBL" id="QLYR01000003">
    <property type="protein sequence ID" value="RAQ29212.1"/>
    <property type="molecule type" value="Genomic_DNA"/>
</dbReference>
<feature type="transmembrane region" description="Helical" evidence="8">
    <location>
        <begin position="139"/>
        <end position="162"/>
    </location>
</feature>
<keyword evidence="3 8" id="KW-0812">Transmembrane</keyword>
<evidence type="ECO:0000256" key="7">
    <source>
        <dbReference type="ARBA" id="ARBA00023211"/>
    </source>
</evidence>
<evidence type="ECO:0000256" key="8">
    <source>
        <dbReference type="HAMAP-Rule" id="MF_01521"/>
    </source>
</evidence>
<feature type="transmembrane region" description="Helical" evidence="8">
    <location>
        <begin position="6"/>
        <end position="27"/>
    </location>
</feature>
<dbReference type="GO" id="GO:0005886">
    <property type="term" value="C:plasma membrane"/>
    <property type="evidence" value="ECO:0007669"/>
    <property type="project" value="UniProtKB-SubCell"/>
</dbReference>
<dbReference type="HAMAP" id="MF_01521">
    <property type="entry name" value="MntP_pump"/>
    <property type="match status" value="1"/>
</dbReference>
<dbReference type="PANTHER" id="PTHR35529">
    <property type="entry name" value="MANGANESE EFFLUX PUMP MNTP-RELATED"/>
    <property type="match status" value="1"/>
</dbReference>
<dbReference type="Pfam" id="PF02659">
    <property type="entry name" value="Mntp"/>
    <property type="match status" value="1"/>
</dbReference>
<reference evidence="9 10" key="1">
    <citation type="submission" date="2018-06" db="EMBL/GenBank/DDBJ databases">
        <title>Noncontiguous genome sequence of Ruminococcaceae bacterium ASD2818.</title>
        <authorList>
            <person name="Chaplin A.V."/>
            <person name="Sokolova S.R."/>
            <person name="Kochetkova T.O."/>
            <person name="Goltsov A.Y."/>
            <person name="Trofimov D.Y."/>
            <person name="Efimov B.A."/>
        </authorList>
    </citation>
    <scope>NUCLEOTIDE SEQUENCE [LARGE SCALE GENOMIC DNA]</scope>
    <source>
        <strain evidence="9 10">ASD2818</strain>
    </source>
</reference>
<feature type="transmembrane region" description="Helical" evidence="8">
    <location>
        <begin position="70"/>
        <end position="89"/>
    </location>
</feature>
<evidence type="ECO:0000256" key="4">
    <source>
        <dbReference type="ARBA" id="ARBA00022989"/>
    </source>
</evidence>
<keyword evidence="7 8" id="KW-0464">Manganese</keyword>
<evidence type="ECO:0000256" key="5">
    <source>
        <dbReference type="ARBA" id="ARBA00023065"/>
    </source>
</evidence>
<protein>
    <recommendedName>
        <fullName evidence="8">Putative manganese efflux pump MntP</fullName>
    </recommendedName>
</protein>
<keyword evidence="5 8" id="KW-0406">Ion transport</keyword>
<name>A0A328UEM8_9FIRM</name>
<sequence>MDYVALVGIAVGLSMDAFAVCITNGALCKKVRFSFALKMALSFGLFQALMPTIGWLIGKAGESFISSVDHWVALILLCFIGGQMIVESLKNRKEPSCDEGPAREGLSFKTLMLLSLATSIDALATGIILPSAVQASTVVLMLLAVALIGLITFVICIAGVYIGKKFGVLLSEKAQIAGGIVLILIGLKIFIEHMFLQ</sequence>
<accession>A0A328UEM8</accession>
<dbReference type="AlphaFoldDB" id="A0A328UEM8"/>
<feature type="transmembrane region" description="Helical" evidence="8">
    <location>
        <begin position="39"/>
        <end position="58"/>
    </location>
</feature>
<comment type="subcellular location">
    <subcellularLocation>
        <location evidence="8">Cell membrane</location>
        <topology evidence="8">Multi-pass membrane protein</topology>
    </subcellularLocation>
</comment>
<dbReference type="RefSeq" id="WP_112332443.1">
    <property type="nucleotide sequence ID" value="NZ_JADPHD010000007.1"/>
</dbReference>
<keyword evidence="2 8" id="KW-1003">Cell membrane</keyword>